<gene>
    <name evidence="6" type="ORF">GP486_003332</name>
</gene>
<organism evidence="6 7">
    <name type="scientific">Trichoglossum hirsutum</name>
    <dbReference type="NCBI Taxonomy" id="265104"/>
    <lineage>
        <taxon>Eukaryota</taxon>
        <taxon>Fungi</taxon>
        <taxon>Dikarya</taxon>
        <taxon>Ascomycota</taxon>
        <taxon>Pezizomycotina</taxon>
        <taxon>Geoglossomycetes</taxon>
        <taxon>Geoglossales</taxon>
        <taxon>Geoglossaceae</taxon>
        <taxon>Trichoglossum</taxon>
    </lineage>
</organism>
<feature type="region of interest" description="Disordered" evidence="2">
    <location>
        <begin position="1227"/>
        <end position="1296"/>
    </location>
</feature>
<feature type="region of interest" description="Disordered" evidence="2">
    <location>
        <begin position="1487"/>
        <end position="1518"/>
    </location>
</feature>
<dbReference type="InterPro" id="IPR056125">
    <property type="entry name" value="DUF7708"/>
</dbReference>
<evidence type="ECO:0000256" key="1">
    <source>
        <dbReference type="ARBA" id="ARBA00022737"/>
    </source>
</evidence>
<dbReference type="Pfam" id="PF24809">
    <property type="entry name" value="DUF7708"/>
    <property type="match status" value="1"/>
</dbReference>
<reference evidence="6" key="1">
    <citation type="submission" date="2021-03" db="EMBL/GenBank/DDBJ databases">
        <title>Comparative genomics and phylogenomic investigation of the class Geoglossomycetes provide insights into ecological specialization and systematics.</title>
        <authorList>
            <person name="Melie T."/>
            <person name="Pirro S."/>
            <person name="Miller A.N."/>
            <person name="Quandt A."/>
        </authorList>
    </citation>
    <scope>NUCLEOTIDE SEQUENCE</scope>
    <source>
        <strain evidence="6">CAQ_001_2017</strain>
    </source>
</reference>
<dbReference type="Pfam" id="PF24883">
    <property type="entry name" value="NPHP3_N"/>
    <property type="match status" value="1"/>
</dbReference>
<evidence type="ECO:0000313" key="7">
    <source>
        <dbReference type="Proteomes" id="UP000750711"/>
    </source>
</evidence>
<dbReference type="InterPro" id="IPR054471">
    <property type="entry name" value="GPIID_WHD"/>
</dbReference>
<dbReference type="EMBL" id="JAGHQM010000442">
    <property type="protein sequence ID" value="KAH0561960.1"/>
    <property type="molecule type" value="Genomic_DNA"/>
</dbReference>
<feature type="domain" description="DUF7708" evidence="4">
    <location>
        <begin position="64"/>
        <end position="203"/>
    </location>
</feature>
<dbReference type="Pfam" id="PF22939">
    <property type="entry name" value="WHD_GPIID"/>
    <property type="match status" value="1"/>
</dbReference>
<evidence type="ECO:0008006" key="8">
    <source>
        <dbReference type="Google" id="ProtNLM"/>
    </source>
</evidence>
<sequence>MASRSFPTDPWTIACFRYQEDLSEAEKKLFNDATPENLLYSASALQKHHEMGSKTHAIAKKLKPFLDAIEALGAPLDVFKINPYLAPICGGIRVLLQIARGYGKYFDKIAEMIGNIGDIIPRFQGYEELFSDHRRLVHALSAVYVDIMTFCMDIKSAFRNTPSGNLRAFKATCWQPLKARFETNLDNIRVHSKVVEREALLSHMKDSKKHMLEAAKSLVDTHAEKSVTKQRQREEVQARLLSYLSTIKYETKHRKCEGQRHPGTGAWLFKAPEFELWASSPQSTCLWCYGIPGSGKTILASSAIDELHSEANADTTAIIYYYCDYSDPKTLNASSIIGTLIQQLLLLKGLTDEIEIRIEQAYVLGLKEPLGEDLFAILDLAVKIFSKAFIVVDGLDECPAEDQATILSLVNHLTQSEDPLIRILIFSREESRIALALSAFPCLHITAPSVHADVTAFVEKAVAARILTGELKIKDPKLEQVIISALIDGAQGMFLWVRFQLEDLCEAASDAEIYATLQHLPNGLTETYTKIIKKIKLKNGARWEMAIKVFKWVVYAKRPLSKDELAEAVAFDSSDTSWNEKKIPDPLRTVQSCGNLIVLDEMDDTVRLAHHTVRQYLLLENGGNYLDSFYGLLAGAQAEIDIGATCVAYLSFSDFERQLTRLNERTEDISILQKAVMERMPATTNLGPIFATTWNTYCKLKSRDVPTVKIEETSRIQKTSSTLQKKYRLLGYAVAYWPSHTSQYPTNRVDIWVPFRDLSLGKPMVFNVRPWDDTQRDPKFHHMGMFCWAVQNGHEPFLEVLLNAMKGSSEESLRDYYNVESSSGRSPMLVAAANGHLSILSFFQTHLRTSIIADIAERKLFTTAAALGQTELVRTLLRFPIPIEEIYEAILREDANIRICQEIFVAKSADLEANSNGIFPRKDILELAAGRGFSDLIRALLAVTDRAYSPNYRRTCVGKSWIAALKANHSIIAQLIEDYTSSRPYDIRALVADFPGNPLQSLGVLRSGPQNILRPAELADTSKPVELADTSTPIELADTSKPVELACTVIGSYNPSYTSSRTLFEAYPDSPQSHEPPAGEHFSEREIIEGVTSPITNLGCSSSSPQLSSKTLESPANSVGLLRTPVCSSSSSRPSSPPLIHPVAWTDPKPLTASTGNPYVPGCSSSQFGPRIPPPGSPVVPLRPESPEATSRCPYAFAAEGSGHALKVSCRIQRPDDFLIDGCLPTNSLASRKGGTESQDSSDADDATIQFETRRPTPKAIYTPYRYRPPPAPPDSEARPALSDLPCAPSKPPRVRQDADELFLPASIPTRSDGISTAMMYAVAVLKGVPQPSLLVRPAVDSRTGTPGHTPDLHIIKNADQPEHISTDQANTGQALVSLIRKQAQALDNRSNLITEMYEAHLSKPLRFQDSIRKFNHAFCHQNCKGRSPNNYIQSSEPLDQLDSLKESAAAIEETCKVLFIESNLLRTDVSQLQDSIRALRCISPGTTATPEQLDKTPSSMPRSKNKKKKRSKKKKSH</sequence>
<dbReference type="SUPFAM" id="SSF48403">
    <property type="entry name" value="Ankyrin repeat"/>
    <property type="match status" value="1"/>
</dbReference>
<feature type="region of interest" description="Disordered" evidence="2">
    <location>
        <begin position="1124"/>
        <end position="1143"/>
    </location>
</feature>
<accession>A0A9P8LDG8</accession>
<evidence type="ECO:0000256" key="2">
    <source>
        <dbReference type="SAM" id="MobiDB-lite"/>
    </source>
</evidence>
<dbReference type="Gene3D" id="3.40.50.300">
    <property type="entry name" value="P-loop containing nucleotide triphosphate hydrolases"/>
    <property type="match status" value="1"/>
</dbReference>
<evidence type="ECO:0000259" key="4">
    <source>
        <dbReference type="Pfam" id="PF24809"/>
    </source>
</evidence>
<evidence type="ECO:0000259" key="5">
    <source>
        <dbReference type="Pfam" id="PF24883"/>
    </source>
</evidence>
<feature type="domain" description="Nephrocystin 3-like N-terminal" evidence="5">
    <location>
        <begin position="263"/>
        <end position="428"/>
    </location>
</feature>
<dbReference type="InterPro" id="IPR027417">
    <property type="entry name" value="P-loop_NTPase"/>
</dbReference>
<dbReference type="InterPro" id="IPR036770">
    <property type="entry name" value="Ankyrin_rpt-contain_sf"/>
</dbReference>
<dbReference type="SUPFAM" id="SSF52540">
    <property type="entry name" value="P-loop containing nucleoside triphosphate hydrolases"/>
    <property type="match status" value="1"/>
</dbReference>
<keyword evidence="7" id="KW-1185">Reference proteome</keyword>
<dbReference type="PANTHER" id="PTHR10039:SF10">
    <property type="entry name" value="NACHT DOMAIN-CONTAINING PROTEIN"/>
    <property type="match status" value="1"/>
</dbReference>
<feature type="domain" description="GPI inositol-deacylase winged helix" evidence="3">
    <location>
        <begin position="545"/>
        <end position="620"/>
    </location>
</feature>
<name>A0A9P8LDG8_9PEZI</name>
<feature type="region of interest" description="Disordered" evidence="2">
    <location>
        <begin position="1093"/>
        <end position="1112"/>
    </location>
</feature>
<comment type="caution">
    <text evidence="6">The sequence shown here is derived from an EMBL/GenBank/DDBJ whole genome shotgun (WGS) entry which is preliminary data.</text>
</comment>
<protein>
    <recommendedName>
        <fullName evidence="8">NACHT domain-containing protein</fullName>
    </recommendedName>
</protein>
<dbReference type="Proteomes" id="UP000750711">
    <property type="component" value="Unassembled WGS sequence"/>
</dbReference>
<dbReference type="Gene3D" id="1.25.40.20">
    <property type="entry name" value="Ankyrin repeat-containing domain"/>
    <property type="match status" value="1"/>
</dbReference>
<proteinExistence type="predicted"/>
<evidence type="ECO:0000313" key="6">
    <source>
        <dbReference type="EMBL" id="KAH0561960.1"/>
    </source>
</evidence>
<feature type="compositionally biased region" description="Polar residues" evidence="2">
    <location>
        <begin position="1227"/>
        <end position="1239"/>
    </location>
</feature>
<keyword evidence="1" id="KW-0677">Repeat</keyword>
<dbReference type="PANTHER" id="PTHR10039">
    <property type="entry name" value="AMELOGENIN"/>
    <property type="match status" value="1"/>
</dbReference>
<feature type="compositionally biased region" description="Basic residues" evidence="2">
    <location>
        <begin position="1504"/>
        <end position="1518"/>
    </location>
</feature>
<dbReference type="InterPro" id="IPR056884">
    <property type="entry name" value="NPHP3-like_N"/>
</dbReference>
<evidence type="ECO:0000259" key="3">
    <source>
        <dbReference type="Pfam" id="PF22939"/>
    </source>
</evidence>
<feature type="compositionally biased region" description="Low complexity" evidence="2">
    <location>
        <begin position="1098"/>
        <end position="1112"/>
    </location>
</feature>